<dbReference type="Gene3D" id="3.40.640.10">
    <property type="entry name" value="Type I PLP-dependent aspartate aminotransferase-like (Major domain)"/>
    <property type="match status" value="1"/>
</dbReference>
<evidence type="ECO:0000256" key="4">
    <source>
        <dbReference type="ARBA" id="ARBA00023239"/>
    </source>
</evidence>
<dbReference type="InterPro" id="IPR005308">
    <property type="entry name" value="OKR_de-COase_N"/>
</dbReference>
<dbReference type="Pfam" id="PF03709">
    <property type="entry name" value="OKR_DC_1_N"/>
    <property type="match status" value="1"/>
</dbReference>
<dbReference type="Gene3D" id="3.90.1150.10">
    <property type="entry name" value="Aspartate Aminotransferase, domain 1"/>
    <property type="match status" value="1"/>
</dbReference>
<gene>
    <name evidence="6" type="ORF">GM920_21675</name>
</gene>
<dbReference type="PIRSF" id="PIRSF009393">
    <property type="entry name" value="Orn_decarb"/>
    <property type="match status" value="1"/>
</dbReference>
<dbReference type="SUPFAM" id="SSF53383">
    <property type="entry name" value="PLP-dependent transferases"/>
    <property type="match status" value="1"/>
</dbReference>
<comment type="caution">
    <text evidence="6">The sequence shown here is derived from an EMBL/GenBank/DDBJ whole genome shotgun (WGS) entry which is preliminary data.</text>
</comment>
<dbReference type="InterPro" id="IPR011006">
    <property type="entry name" value="CheY-like_superfamily"/>
</dbReference>
<evidence type="ECO:0000313" key="6">
    <source>
        <dbReference type="EMBL" id="MBB2151525.1"/>
    </source>
</evidence>
<dbReference type="InterPro" id="IPR015422">
    <property type="entry name" value="PyrdxlP-dep_Trfase_small"/>
</dbReference>
<dbReference type="Gene3D" id="3.40.50.2300">
    <property type="match status" value="1"/>
</dbReference>
<evidence type="ECO:0000256" key="2">
    <source>
        <dbReference type="ARBA" id="ARBA00022793"/>
    </source>
</evidence>
<dbReference type="InterPro" id="IPR000310">
    <property type="entry name" value="Orn/Lys/Arg_deCO2ase_major_dom"/>
</dbReference>
<dbReference type="PANTHER" id="PTHR45229">
    <property type="entry name" value="CONSTITUTIVE ORNITHINE DECARBOXYLASE"/>
    <property type="match status" value="1"/>
</dbReference>
<proteinExistence type="inferred from homology"/>
<keyword evidence="3" id="KW-0663">Pyridoxal phosphate</keyword>
<dbReference type="Pfam" id="PF01276">
    <property type="entry name" value="OKR_DC_1"/>
    <property type="match status" value="1"/>
</dbReference>
<reference evidence="6 7" key="1">
    <citation type="submission" date="2019-11" db="EMBL/GenBank/DDBJ databases">
        <title>Description of Pedobacter sp. LMG 31462T.</title>
        <authorList>
            <person name="Carlier A."/>
            <person name="Qi S."/>
            <person name="Vandamme P."/>
        </authorList>
    </citation>
    <scope>NUCLEOTIDE SEQUENCE [LARGE SCALE GENOMIC DNA]</scope>
    <source>
        <strain evidence="6 7">LMG 31462</strain>
    </source>
</reference>
<dbReference type="Gene3D" id="3.90.100.10">
    <property type="entry name" value="Orn/Lys/Arg decarboxylase, C-terminal domain"/>
    <property type="match status" value="1"/>
</dbReference>
<dbReference type="InterPro" id="IPR015424">
    <property type="entry name" value="PyrdxlP-dep_Trfase"/>
</dbReference>
<evidence type="ECO:0000256" key="1">
    <source>
        <dbReference type="ARBA" id="ARBA00010671"/>
    </source>
</evidence>
<comment type="similarity">
    <text evidence="1">Belongs to the Orn/Lys/Arg decarboxylase class-I family.</text>
</comment>
<dbReference type="EMBL" id="WNXC01000010">
    <property type="protein sequence ID" value="MBB2151525.1"/>
    <property type="molecule type" value="Genomic_DNA"/>
</dbReference>
<sequence length="768" mass="85747">MIQRINKLNKRKVLIIDDELLILNTANGRAVRALVNELNDRNFEVIEAISYDDALSVIISDAAISCVLLDWTLGDNDEATHQQGTALLSEIRKRNASVPVFLLAEKGDQHSFTIESMSLASEFIWMLEDTASFLGGRIEIAIHHYFENLLPPFTKALINYTENSAEYSWAAPGHQGGIAFTKSPVGRVFFDYFGENLFRTDTGIERTPLGSLLDHEGPVKESEAYVAKVFGSHLSYNMLNGTSGSNRAVFVAAVGDGQYALCDRNCHKSIEQSLTMTSAIPVFFIPTRNRFGIIGPIPAKEFSPEVIKSKIENHALKDLAVQDRPVYAVITNSTYDGMCYNSKELEHILSPTVDQIHLDEAWYAYARFNPLYKDRFGLRGKAEDHPKDAPTIFVTHSTHKLLAALSQSSYIHVRNGRKPIEHSRFNESYLLQCTTSPLYAIIASNEIGAAMMDGPQGEILIQDVIDEAVDFRQALARTQRAFHKKKDWFFGSWNAPTVTDPATGKQIDFADAPKELLSHDPNCWVLKPGDAWHGFDHMTENWCMLDPIKAGILCPGMEDDGKLSTWGIPAAVLSSFLYAKGIIPSRTTDFMVLCLFSVGNTKGKWGTLINALLEFKRFYDENAPLTATIPDLPANYPDRYGKMGLKDLADEMFHNMRESNIDKWQTAAFSQLPKPITTPRVGFQKLMSGEVELLPLDKLAGRTSAVGVIPYPPGIPIIMPGENFGPADGPWLSYIRSLQEWGIKFPGFEKVVEGSEMKDNTYHVWCLK</sequence>
<dbReference type="GO" id="GO:0008792">
    <property type="term" value="F:arginine decarboxylase activity"/>
    <property type="evidence" value="ECO:0007669"/>
    <property type="project" value="UniProtKB-EC"/>
</dbReference>
<dbReference type="Proteomes" id="UP000636110">
    <property type="component" value="Unassembled WGS sequence"/>
</dbReference>
<dbReference type="InterPro" id="IPR036633">
    <property type="entry name" value="Prn/Lys/Arg_de-COase_C_sf"/>
</dbReference>
<dbReference type="InterPro" id="IPR008286">
    <property type="entry name" value="Prn/Lys/Arg_de-COase_C"/>
</dbReference>
<dbReference type="SUPFAM" id="SSF52172">
    <property type="entry name" value="CheY-like"/>
    <property type="match status" value="1"/>
</dbReference>
<evidence type="ECO:0000313" key="7">
    <source>
        <dbReference type="Proteomes" id="UP000636110"/>
    </source>
</evidence>
<dbReference type="PROSITE" id="PS00703">
    <property type="entry name" value="OKR_DC_1"/>
    <property type="match status" value="1"/>
</dbReference>
<dbReference type="PANTHER" id="PTHR45229:SF3">
    <property type="entry name" value="BIODEGRADATIVE ARGININE DECARBOXYLASE"/>
    <property type="match status" value="1"/>
</dbReference>
<dbReference type="InterPro" id="IPR015421">
    <property type="entry name" value="PyrdxlP-dep_Trfase_major"/>
</dbReference>
<organism evidence="6 7">
    <name type="scientific">Pedobacter gandavensis</name>
    <dbReference type="NCBI Taxonomy" id="2679963"/>
    <lineage>
        <taxon>Bacteria</taxon>
        <taxon>Pseudomonadati</taxon>
        <taxon>Bacteroidota</taxon>
        <taxon>Sphingobacteriia</taxon>
        <taxon>Sphingobacteriales</taxon>
        <taxon>Sphingobacteriaceae</taxon>
        <taxon>Pedobacter</taxon>
    </lineage>
</organism>
<dbReference type="Pfam" id="PF03711">
    <property type="entry name" value="OKR_DC_1_C"/>
    <property type="match status" value="1"/>
</dbReference>
<dbReference type="CDD" id="cd00156">
    <property type="entry name" value="REC"/>
    <property type="match status" value="1"/>
</dbReference>
<dbReference type="SUPFAM" id="SSF55904">
    <property type="entry name" value="Ornithine decarboxylase C-terminal domain"/>
    <property type="match status" value="1"/>
</dbReference>
<dbReference type="EC" id="4.1.1.19" evidence="6"/>
<evidence type="ECO:0000256" key="3">
    <source>
        <dbReference type="ARBA" id="ARBA00022898"/>
    </source>
</evidence>
<name>A0ABR6F201_9SPHI</name>
<accession>A0ABR6F201</accession>
<keyword evidence="7" id="KW-1185">Reference proteome</keyword>
<keyword evidence="2" id="KW-0210">Decarboxylase</keyword>
<evidence type="ECO:0000259" key="5">
    <source>
        <dbReference type="PROSITE" id="PS00703"/>
    </source>
</evidence>
<protein>
    <submittedName>
        <fullName evidence="6">Arginine decarboxylase</fullName>
        <ecNumber evidence="6">4.1.1.19</ecNumber>
    </submittedName>
</protein>
<dbReference type="RefSeq" id="WP_182961457.1">
    <property type="nucleotide sequence ID" value="NZ_WNXC01000010.1"/>
</dbReference>
<dbReference type="InterPro" id="IPR011193">
    <property type="entry name" value="Orn/lys/arg_de-COase"/>
</dbReference>
<feature type="domain" description="Orn/Lys/Arg decarboxylases family 1 pyridoxal-P attachment site" evidence="5">
    <location>
        <begin position="395"/>
        <end position="409"/>
    </location>
</feature>
<keyword evidence="4 6" id="KW-0456">Lyase</keyword>